<sequence>MRPVCEEYNEFVNFVVRNAEVNGNPSLELQPTWPGYDKDPFDITARMFRRAVKDRMIEDGIMKQCNRIGAFRAPSGVQLDHSVSYQDYPLTKRCRWVQDYFSEGYSVGVRIRIGKVIDHCQSKSQGPYVPPARRLGIFPVQRTTNDLSNLSRLDLVIRAPLDCGEYLDFINKVVRKALHYTFPQTVYEIDFPLGSDGFGHQRAEQLVGRVFRRMVKDNILEHTGNSVLGRYDLCPSFEAKRFYLRRKLHSSDAGFRLDTSNEQSLLRLQGLLDTNIDSICQEDLIRLYGSDAGSRYDELQAEFMPKIKYEVIEDDLPITVPIMETRSTETPTVMEAKWRSYPDGTVIVEKATALWVASHCKSRQATSSFGTLSSSKVSLSGRPSYPSQEDMPSPRSGMAFSDDNLPGLTSKRDEKPNIYVRQPFDVKAIFQSKMKELARKRELEREASQGERPASKRQHC</sequence>
<feature type="compositionally biased region" description="Basic and acidic residues" evidence="1">
    <location>
        <begin position="440"/>
        <end position="449"/>
    </location>
</feature>
<comment type="caution">
    <text evidence="2">The sequence shown here is derived from an EMBL/GenBank/DDBJ whole genome shotgun (WGS) entry which is preliminary data.</text>
</comment>
<dbReference type="AlphaFoldDB" id="A0A1E1KTN0"/>
<protein>
    <submittedName>
        <fullName evidence="2">Uncharacterized protein</fullName>
    </submittedName>
</protein>
<evidence type="ECO:0000256" key="1">
    <source>
        <dbReference type="SAM" id="MobiDB-lite"/>
    </source>
</evidence>
<feature type="region of interest" description="Disordered" evidence="1">
    <location>
        <begin position="440"/>
        <end position="460"/>
    </location>
</feature>
<dbReference type="Proteomes" id="UP000178129">
    <property type="component" value="Unassembled WGS sequence"/>
</dbReference>
<reference evidence="3" key="1">
    <citation type="submission" date="2016-03" db="EMBL/GenBank/DDBJ databases">
        <authorList>
            <person name="Ploux O."/>
        </authorList>
    </citation>
    <scope>NUCLEOTIDE SEQUENCE [LARGE SCALE GENOMIC DNA]</scope>
    <source>
        <strain evidence="3">UK7</strain>
    </source>
</reference>
<dbReference type="InParanoid" id="A0A1E1KTN0"/>
<dbReference type="EMBL" id="FJUW01000022">
    <property type="protein sequence ID" value="CZT01425.1"/>
    <property type="molecule type" value="Genomic_DNA"/>
</dbReference>
<accession>A0A1E1KTN0</accession>
<gene>
    <name evidence="2" type="ORF">RCO7_02067</name>
</gene>
<organism evidence="2 3">
    <name type="scientific">Rhynchosporium graminicola</name>
    <dbReference type="NCBI Taxonomy" id="2792576"/>
    <lineage>
        <taxon>Eukaryota</taxon>
        <taxon>Fungi</taxon>
        <taxon>Dikarya</taxon>
        <taxon>Ascomycota</taxon>
        <taxon>Pezizomycotina</taxon>
        <taxon>Leotiomycetes</taxon>
        <taxon>Helotiales</taxon>
        <taxon>Ploettnerulaceae</taxon>
        <taxon>Rhynchosporium</taxon>
    </lineage>
</organism>
<name>A0A1E1KTN0_9HELO</name>
<evidence type="ECO:0000313" key="2">
    <source>
        <dbReference type="EMBL" id="CZT01425.1"/>
    </source>
</evidence>
<keyword evidence="3" id="KW-1185">Reference proteome</keyword>
<evidence type="ECO:0000313" key="3">
    <source>
        <dbReference type="Proteomes" id="UP000178129"/>
    </source>
</evidence>
<proteinExistence type="predicted"/>
<feature type="region of interest" description="Disordered" evidence="1">
    <location>
        <begin position="371"/>
        <end position="417"/>
    </location>
</feature>